<sequence length="313" mass="35430">MSTSQHLISAVIIISTLLGVVFSSAEGSNGYHTSTVDQCCYSSDLSHLEYIRSYWFNKAEYIQFNSTVGKFVGYTELGVYNAEAWNKDPAYLAQMQAQKDTYCKPNAQKEIDAILTKKVQPVVRLRLEEASIGGQPTVLVCSAYDFYPKMIRVTWHRDGQEVTGDVIYSEELADGDWYYQIHSHLEFTPKAGEKISCVVEHASLRDPLEITWDPSMPEPERKKIAIGAASLVLGLIVFAAGFIYYKRKCRGWILAPKSCMDQSLDMYAHHKNIDSYFLWLLKSYRSVTVHCDSTKTPIKKSIMITGDSNHQDC</sequence>
<evidence type="ECO:0000256" key="6">
    <source>
        <dbReference type="SAM" id="Phobius"/>
    </source>
</evidence>
<dbReference type="SUPFAM" id="SSF54452">
    <property type="entry name" value="MHC antigen-recognition domain"/>
    <property type="match status" value="1"/>
</dbReference>
<dbReference type="GO" id="GO:0042613">
    <property type="term" value="C:MHC class II protein complex"/>
    <property type="evidence" value="ECO:0007669"/>
    <property type="project" value="InterPro"/>
</dbReference>
<dbReference type="InterPro" id="IPR011162">
    <property type="entry name" value="MHC_I/II-like_Ag-recog"/>
</dbReference>
<evidence type="ECO:0000313" key="10">
    <source>
        <dbReference type="RefSeq" id="XP_031434550.1"/>
    </source>
</evidence>
<dbReference type="InterPro" id="IPR013783">
    <property type="entry name" value="Ig-like_fold"/>
</dbReference>
<dbReference type="InterPro" id="IPR000353">
    <property type="entry name" value="MHC_II_b_N"/>
</dbReference>
<feature type="signal peptide" evidence="7">
    <location>
        <begin position="1"/>
        <end position="27"/>
    </location>
</feature>
<dbReference type="InterPro" id="IPR003597">
    <property type="entry name" value="Ig_C1-set"/>
</dbReference>
<dbReference type="RefSeq" id="XP_031434550.1">
    <property type="nucleotide sequence ID" value="XM_031578690.1"/>
</dbReference>
<dbReference type="GO" id="GO:0019882">
    <property type="term" value="P:antigen processing and presentation"/>
    <property type="evidence" value="ECO:0007669"/>
    <property type="project" value="InterPro"/>
</dbReference>
<dbReference type="PANTHER" id="PTHR19944">
    <property type="entry name" value="MHC CLASS II-RELATED"/>
    <property type="match status" value="1"/>
</dbReference>
<keyword evidence="9" id="KW-1185">Reference proteome</keyword>
<name>A0A6P8GI23_CLUHA</name>
<organism evidence="9 10">
    <name type="scientific">Clupea harengus</name>
    <name type="common">Atlantic herring</name>
    <dbReference type="NCBI Taxonomy" id="7950"/>
    <lineage>
        <taxon>Eukaryota</taxon>
        <taxon>Metazoa</taxon>
        <taxon>Chordata</taxon>
        <taxon>Craniata</taxon>
        <taxon>Vertebrata</taxon>
        <taxon>Euteleostomi</taxon>
        <taxon>Actinopterygii</taxon>
        <taxon>Neopterygii</taxon>
        <taxon>Teleostei</taxon>
        <taxon>Clupei</taxon>
        <taxon>Clupeiformes</taxon>
        <taxon>Clupeoidei</taxon>
        <taxon>Clupeidae</taxon>
        <taxon>Clupea</taxon>
    </lineage>
</organism>
<evidence type="ECO:0000256" key="3">
    <source>
        <dbReference type="ARBA" id="ARBA00022989"/>
    </source>
</evidence>
<evidence type="ECO:0000256" key="4">
    <source>
        <dbReference type="ARBA" id="ARBA00023157"/>
    </source>
</evidence>
<dbReference type="SMART" id="SM00921">
    <property type="entry name" value="MHC_II_beta"/>
    <property type="match status" value="1"/>
</dbReference>
<evidence type="ECO:0000259" key="8">
    <source>
        <dbReference type="PROSITE" id="PS50835"/>
    </source>
</evidence>
<dbReference type="PROSITE" id="PS50835">
    <property type="entry name" value="IG_LIKE"/>
    <property type="match status" value="1"/>
</dbReference>
<protein>
    <submittedName>
        <fullName evidence="10">Rano class II histocompatibility antigen, A beta chain-like isoform X1</fullName>
    </submittedName>
</protein>
<dbReference type="AlphaFoldDB" id="A0A6P8GI23"/>
<keyword evidence="2 6" id="KW-0812">Transmembrane</keyword>
<proteinExistence type="predicted"/>
<dbReference type="SUPFAM" id="SSF48726">
    <property type="entry name" value="Immunoglobulin"/>
    <property type="match status" value="1"/>
</dbReference>
<dbReference type="Proteomes" id="UP000515152">
    <property type="component" value="Chromosome 13"/>
</dbReference>
<accession>A0A6P8GI23</accession>
<feature type="chain" id="PRO_5028289551" evidence="7">
    <location>
        <begin position="28"/>
        <end position="313"/>
    </location>
</feature>
<keyword evidence="7" id="KW-0732">Signal</keyword>
<evidence type="ECO:0000256" key="1">
    <source>
        <dbReference type="ARBA" id="ARBA00004479"/>
    </source>
</evidence>
<dbReference type="InterPro" id="IPR014745">
    <property type="entry name" value="MHC_II_a/b_N"/>
</dbReference>
<feature type="domain" description="Ig-like" evidence="8">
    <location>
        <begin position="121"/>
        <end position="211"/>
    </location>
</feature>
<dbReference type="GeneID" id="105892727"/>
<reference evidence="10" key="1">
    <citation type="submission" date="2025-08" db="UniProtKB">
        <authorList>
            <consortium name="RefSeq"/>
        </authorList>
    </citation>
    <scope>IDENTIFICATION</scope>
</reference>
<keyword evidence="5" id="KW-0325">Glycoprotein</keyword>
<keyword evidence="3 6" id="KW-1133">Transmembrane helix</keyword>
<keyword evidence="4" id="KW-1015">Disulfide bond</keyword>
<dbReference type="Gene3D" id="2.60.40.10">
    <property type="entry name" value="Immunoglobulins"/>
    <property type="match status" value="1"/>
</dbReference>
<dbReference type="PANTHER" id="PTHR19944:SF99">
    <property type="entry name" value="HLA CLASS II HISTOCOMPATIBILITY ANTIGEN, DRB1 BETA CHAIN"/>
    <property type="match status" value="1"/>
</dbReference>
<evidence type="ECO:0000313" key="9">
    <source>
        <dbReference type="Proteomes" id="UP000515152"/>
    </source>
</evidence>
<gene>
    <name evidence="10" type="primary">LOC105892727</name>
</gene>
<dbReference type="Pfam" id="PF07654">
    <property type="entry name" value="C1-set"/>
    <property type="match status" value="1"/>
</dbReference>
<dbReference type="InterPro" id="IPR036179">
    <property type="entry name" value="Ig-like_dom_sf"/>
</dbReference>
<keyword evidence="6" id="KW-0472">Membrane</keyword>
<dbReference type="GO" id="GO:0006955">
    <property type="term" value="P:immune response"/>
    <property type="evidence" value="ECO:0007669"/>
    <property type="project" value="InterPro"/>
</dbReference>
<evidence type="ECO:0000256" key="5">
    <source>
        <dbReference type="ARBA" id="ARBA00023180"/>
    </source>
</evidence>
<dbReference type="Gene3D" id="3.10.320.10">
    <property type="entry name" value="Class II Histocompatibility Antigen, M Beta Chain, Chain B, domain 1"/>
    <property type="match status" value="1"/>
</dbReference>
<feature type="transmembrane region" description="Helical" evidence="6">
    <location>
        <begin position="224"/>
        <end position="245"/>
    </location>
</feature>
<dbReference type="InterPro" id="IPR007110">
    <property type="entry name" value="Ig-like_dom"/>
</dbReference>
<evidence type="ECO:0000256" key="2">
    <source>
        <dbReference type="ARBA" id="ARBA00022692"/>
    </source>
</evidence>
<dbReference type="InterPro" id="IPR050160">
    <property type="entry name" value="MHC/Immunoglobulin"/>
</dbReference>
<dbReference type="OrthoDB" id="9940220at2759"/>
<dbReference type="SMART" id="SM00407">
    <property type="entry name" value="IGc1"/>
    <property type="match status" value="1"/>
</dbReference>
<comment type="subcellular location">
    <subcellularLocation>
        <location evidence="1">Membrane</location>
        <topology evidence="1">Single-pass type I membrane protein</topology>
    </subcellularLocation>
</comment>
<dbReference type="Pfam" id="PF00969">
    <property type="entry name" value="MHC_II_beta"/>
    <property type="match status" value="1"/>
</dbReference>
<evidence type="ECO:0000256" key="7">
    <source>
        <dbReference type="SAM" id="SignalP"/>
    </source>
</evidence>